<proteinExistence type="predicted"/>
<dbReference type="InterPro" id="IPR010359">
    <property type="entry name" value="IrrE_HExxH"/>
</dbReference>
<reference evidence="2" key="1">
    <citation type="submission" date="2022-09" db="EMBL/GenBank/DDBJ databases">
        <title>Intensive care unit water sources are persistently colonized with multi-drug resistant bacteria and are the site of extensive horizontal gene transfer of antibiotic resistance genes.</title>
        <authorList>
            <person name="Diorio-Toth L."/>
        </authorList>
    </citation>
    <scope>NUCLEOTIDE SEQUENCE</scope>
    <source>
        <strain evidence="2">GD03936</strain>
    </source>
</reference>
<name>A0AA42PUZ2_9ENTR</name>
<gene>
    <name evidence="2" type="ORF">N5C39_23020</name>
</gene>
<dbReference type="Pfam" id="PF06114">
    <property type="entry name" value="Peptidase_M78"/>
    <property type="match status" value="1"/>
</dbReference>
<evidence type="ECO:0000313" key="3">
    <source>
        <dbReference type="Proteomes" id="UP001158416"/>
    </source>
</evidence>
<dbReference type="PANTHER" id="PTHR43236:SF1">
    <property type="entry name" value="BLL7220 PROTEIN"/>
    <property type="match status" value="1"/>
</dbReference>
<dbReference type="Proteomes" id="UP001158416">
    <property type="component" value="Unassembled WGS sequence"/>
</dbReference>
<feature type="domain" description="IrrE N-terminal-like" evidence="1">
    <location>
        <begin position="148"/>
        <end position="236"/>
    </location>
</feature>
<comment type="caution">
    <text evidence="2">The sequence shown here is derived from an EMBL/GenBank/DDBJ whole genome shotgun (WGS) entry which is preliminary data.</text>
</comment>
<dbReference type="PANTHER" id="PTHR43236">
    <property type="entry name" value="ANTITOXIN HIGA1"/>
    <property type="match status" value="1"/>
</dbReference>
<sequence length="341" mass="37698">MTVTIHQKPLNAFLGRVRTLDGRLADGLAKLLPDWWDDSLNQSPSISQQVILGLAKFANLDLNTVINPSVPLEFNDSVRRYKHAANKPVQELQAATAVVDGMAKIAASVAKNDYQGLPTAGEIRGSILSSGKPWVDYLALLEFSWSMGIPVLYMPEIPAKKKMDAVAIKVSDRPVIALTKKHKHASALLFSLAHELGHIACGHLDRNSLLIDEKINEDDVDNPLEREANSFAIELLNGRPDASFYSQYRVTADVLADGAMRIARQNQVDPGHIALNYAKTMTSRTGKNFYAVCASALNLLYPGPELAWPDQAKRTFLAFVDEEKVSEDKFEMLCRMNNIEV</sequence>
<protein>
    <submittedName>
        <fullName evidence="2">ImmA/IrrE family metallo-endopeptidase</fullName>
    </submittedName>
</protein>
<evidence type="ECO:0000259" key="1">
    <source>
        <dbReference type="Pfam" id="PF06114"/>
    </source>
</evidence>
<dbReference type="EMBL" id="JAOCAP010000021">
    <property type="protein sequence ID" value="MDH1321244.1"/>
    <property type="molecule type" value="Genomic_DNA"/>
</dbReference>
<dbReference type="InterPro" id="IPR052345">
    <property type="entry name" value="Rad_response_metalloprotease"/>
</dbReference>
<dbReference type="Gene3D" id="1.10.10.2910">
    <property type="match status" value="1"/>
</dbReference>
<evidence type="ECO:0000313" key="2">
    <source>
        <dbReference type="EMBL" id="MDH1321244.1"/>
    </source>
</evidence>
<organism evidence="2 3">
    <name type="scientific">Enterobacter bugandensis</name>
    <dbReference type="NCBI Taxonomy" id="881260"/>
    <lineage>
        <taxon>Bacteria</taxon>
        <taxon>Pseudomonadati</taxon>
        <taxon>Pseudomonadota</taxon>
        <taxon>Gammaproteobacteria</taxon>
        <taxon>Enterobacterales</taxon>
        <taxon>Enterobacteriaceae</taxon>
        <taxon>Enterobacter</taxon>
    </lineage>
</organism>
<dbReference type="RefSeq" id="WP_171863975.1">
    <property type="nucleotide sequence ID" value="NZ_JAOCAP010000021.1"/>
</dbReference>
<dbReference type="AlphaFoldDB" id="A0AA42PUZ2"/>
<accession>A0AA42PUZ2</accession>